<accession>A0A343TEY1</accession>
<gene>
    <name evidence="2" type="primary">ATP8</name>
</gene>
<proteinExistence type="predicted"/>
<dbReference type="GeneID" id="36166935"/>
<evidence type="ECO:0000313" key="2">
    <source>
        <dbReference type="EMBL" id="AUW55456.1"/>
    </source>
</evidence>
<dbReference type="RefSeq" id="YP_009466780.1">
    <property type="nucleotide sequence ID" value="NC_037085.1"/>
</dbReference>
<organism evidence="2">
    <name type="scientific">Paraescarpia echinospica</name>
    <dbReference type="NCBI Taxonomy" id="2080241"/>
    <lineage>
        <taxon>Eukaryota</taxon>
        <taxon>Metazoa</taxon>
        <taxon>Spiralia</taxon>
        <taxon>Lophotrochozoa</taxon>
        <taxon>Annelida</taxon>
        <taxon>Polychaeta</taxon>
        <taxon>Sedentaria</taxon>
        <taxon>Canalipalpata</taxon>
        <taxon>Sabellida</taxon>
        <taxon>Siboglinidae</taxon>
        <taxon>Paraescarpia</taxon>
    </lineage>
</organism>
<keyword evidence="1" id="KW-1133">Transmembrane helix</keyword>
<geneLocation type="mitochondrion" evidence="2"/>
<protein>
    <submittedName>
        <fullName evidence="2">ATP synthase F0 subunit 8</fullName>
    </submittedName>
</protein>
<keyword evidence="2" id="KW-0496">Mitochondrion</keyword>
<reference evidence="2" key="1">
    <citation type="journal article" date="2018" name="Mitochondrial DNA Part B Resour">
        <title>The mitochondrial genome of the deep-sea tubeworm Paraescarpia echinospica (Siboglinidae, Annelida) and its phylogenetic implications.</title>
        <authorList>
            <person name="Sun Y."/>
            <person name="Liang Q."/>
            <person name="Sun J."/>
            <person name="Yang Y."/>
            <person name="Tao J."/>
            <person name="Liang J."/>
            <person name="Feng D."/>
            <person name="Qiu J.-W."/>
            <person name="Qian P.-Y."/>
        </authorList>
    </citation>
    <scope>NUCLEOTIDE SEQUENCE</scope>
</reference>
<evidence type="ECO:0000256" key="1">
    <source>
        <dbReference type="SAM" id="Phobius"/>
    </source>
</evidence>
<feature type="transmembrane region" description="Helical" evidence="1">
    <location>
        <begin position="6"/>
        <end position="30"/>
    </location>
</feature>
<keyword evidence="1" id="KW-0812">Transmembrane</keyword>
<name>A0A343TEY1_9ANNE</name>
<dbReference type="CTD" id="4509"/>
<dbReference type="AlphaFoldDB" id="A0A343TEY1"/>
<sequence length="52" mass="6192">MPHLAPLNWLLLPSFFLFSLLLILSITWWAQLISVPQLKSSQNHFMSPWKWN</sequence>
<keyword evidence="1" id="KW-0472">Membrane</keyword>
<dbReference type="EMBL" id="MG462707">
    <property type="protein sequence ID" value="AUW55456.1"/>
    <property type="molecule type" value="Genomic_DNA"/>
</dbReference>